<organism evidence="3 4">
    <name type="scientific">Mucilaginibacter psychrotolerans</name>
    <dbReference type="NCBI Taxonomy" id="1524096"/>
    <lineage>
        <taxon>Bacteria</taxon>
        <taxon>Pseudomonadati</taxon>
        <taxon>Bacteroidota</taxon>
        <taxon>Sphingobacteriia</taxon>
        <taxon>Sphingobacteriales</taxon>
        <taxon>Sphingobacteriaceae</taxon>
        <taxon>Mucilaginibacter</taxon>
    </lineage>
</organism>
<dbReference type="SUPFAM" id="SSF50156">
    <property type="entry name" value="PDZ domain-like"/>
    <property type="match status" value="1"/>
</dbReference>
<dbReference type="PROSITE" id="PS51257">
    <property type="entry name" value="PROKAR_LIPOPROTEIN"/>
    <property type="match status" value="1"/>
</dbReference>
<dbReference type="GO" id="GO:0008236">
    <property type="term" value="F:serine-type peptidase activity"/>
    <property type="evidence" value="ECO:0007669"/>
    <property type="project" value="InterPro"/>
</dbReference>
<gene>
    <name evidence="3" type="ORF">E2R66_24485</name>
</gene>
<dbReference type="OrthoDB" id="5379939at2"/>
<evidence type="ECO:0000313" key="3">
    <source>
        <dbReference type="EMBL" id="TFF33756.1"/>
    </source>
</evidence>
<sequence length="746" mass="82741">MKCFSPLCLIFGLLSCRPAVSQTQFNGDLETLSADRSKPVGWITYFQPEQLKSYPVKIDSVTKQQGKYAVSIEKTGEAADFGVIDYVIPKSFKGSKIELRGYIKTENVTAGYAGLWMRMDGSEAFDNMQGRGITGTTDWKEYVIELPYNETKAVNIHLGALLVGKGKMWVDNFRLFIDGQPIQQVKAVERQLARAERDTAFNKGSKIDTVLLGKQQVSNLVMLGQVWGFVKYHHPNVANGDVNMDAELFRVMPAVLKAGNNAELSASLANWLKSLGPVPKCIACVPYKGNNIKLEPNYGQLFNGTILSKTLTDELSNLLNNKVIAKNYYVSLAQGVGNPVFTNEMAYSDMKYPDAGFRLLSLFRYWNMIHYYFPYKYLIAENWNDVLADCIPKFVRSANATEYTLNTLALIARVHDTHANIWGSNRVLNDYKGKNAVPFKAKFVEEQLVVTGYYNDTLNIKELVKPGDMITAINGKPVTELIKKYLPYTPASNYAAQLRDLPLAFLLRSNAGKLTLKLQRDGKQFTAVVYTLPMAKINYAADYYPNPKAKGFYIMDKNIGYLYPGKYHNNDLDSIKALFEQTKGIIIDMRCYPSEFMPYTFGPYIKTNNTPFVKFSTGSIGRPGLFVIGEPIAIPPAPSGVYKGKIVIIVNETSQSQAEYTTMCFQSSPNVTVIGSTTAGADGNVSSIALPGGISTMISGIGVYYPDGTETQRKGVKIDVPIKPTIAGIKAGSDELLDRAKDILLK</sequence>
<feature type="domain" description="Tail specific protease" evidence="2">
    <location>
        <begin position="511"/>
        <end position="723"/>
    </location>
</feature>
<dbReference type="Gene3D" id="2.30.42.10">
    <property type="match status" value="1"/>
</dbReference>
<dbReference type="Proteomes" id="UP000297540">
    <property type="component" value="Unassembled WGS sequence"/>
</dbReference>
<proteinExistence type="predicted"/>
<keyword evidence="4" id="KW-1185">Reference proteome</keyword>
<keyword evidence="1" id="KW-0732">Signal</keyword>
<feature type="signal peptide" evidence="1">
    <location>
        <begin position="1"/>
        <end position="21"/>
    </location>
</feature>
<dbReference type="Gene3D" id="2.60.120.260">
    <property type="entry name" value="Galactose-binding domain-like"/>
    <property type="match status" value="1"/>
</dbReference>
<dbReference type="GO" id="GO:0006508">
    <property type="term" value="P:proteolysis"/>
    <property type="evidence" value="ECO:0007669"/>
    <property type="project" value="InterPro"/>
</dbReference>
<dbReference type="InterPro" id="IPR005151">
    <property type="entry name" value="Tail-specific_protease"/>
</dbReference>
<reference evidence="3 4" key="1">
    <citation type="journal article" date="2017" name="Int. J. Syst. Evol. Microbiol.">
        <title>Mucilaginibacterpsychrotolerans sp. nov., isolated from peatlands.</title>
        <authorList>
            <person name="Deng Y."/>
            <person name="Shen L."/>
            <person name="Xu B."/>
            <person name="Liu Y."/>
            <person name="Gu Z."/>
            <person name="Liu H."/>
            <person name="Zhou Y."/>
        </authorList>
    </citation>
    <scope>NUCLEOTIDE SEQUENCE [LARGE SCALE GENOMIC DNA]</scope>
    <source>
        <strain evidence="3 4">NH7-4</strain>
    </source>
</reference>
<dbReference type="SUPFAM" id="SSF52096">
    <property type="entry name" value="ClpP/crotonase"/>
    <property type="match status" value="1"/>
</dbReference>
<dbReference type="InterPro" id="IPR036034">
    <property type="entry name" value="PDZ_sf"/>
</dbReference>
<dbReference type="Gene3D" id="3.90.226.10">
    <property type="entry name" value="2-enoyl-CoA Hydratase, Chain A, domain 1"/>
    <property type="match status" value="1"/>
</dbReference>
<dbReference type="CDD" id="cd07562">
    <property type="entry name" value="Peptidase_S41_TRI"/>
    <property type="match status" value="1"/>
</dbReference>
<evidence type="ECO:0000313" key="4">
    <source>
        <dbReference type="Proteomes" id="UP000297540"/>
    </source>
</evidence>
<dbReference type="InterPro" id="IPR029045">
    <property type="entry name" value="ClpP/crotonase-like_dom_sf"/>
</dbReference>
<dbReference type="SMART" id="SM00245">
    <property type="entry name" value="TSPc"/>
    <property type="match status" value="1"/>
</dbReference>
<dbReference type="EMBL" id="SOZE01000039">
    <property type="protein sequence ID" value="TFF33756.1"/>
    <property type="molecule type" value="Genomic_DNA"/>
</dbReference>
<accession>A0A4Y8S4U7</accession>
<protein>
    <submittedName>
        <fullName evidence="3">Peptidase S41</fullName>
    </submittedName>
</protein>
<evidence type="ECO:0000259" key="2">
    <source>
        <dbReference type="SMART" id="SM00245"/>
    </source>
</evidence>
<dbReference type="Pfam" id="PF03572">
    <property type="entry name" value="Peptidase_S41"/>
    <property type="match status" value="1"/>
</dbReference>
<name>A0A4Y8S4U7_9SPHI</name>
<feature type="chain" id="PRO_5021289937" evidence="1">
    <location>
        <begin position="22"/>
        <end position="746"/>
    </location>
</feature>
<dbReference type="RefSeq" id="WP_133235880.1">
    <property type="nucleotide sequence ID" value="NZ_SOZE01000039.1"/>
</dbReference>
<dbReference type="AlphaFoldDB" id="A0A4Y8S4U7"/>
<comment type="caution">
    <text evidence="3">The sequence shown here is derived from an EMBL/GenBank/DDBJ whole genome shotgun (WGS) entry which is preliminary data.</text>
</comment>
<evidence type="ECO:0000256" key="1">
    <source>
        <dbReference type="SAM" id="SignalP"/>
    </source>
</evidence>